<proteinExistence type="inferred from homology"/>
<dbReference type="PIRSF" id="PIRSF003101">
    <property type="entry name" value="FtsA"/>
    <property type="match status" value="1"/>
</dbReference>
<dbReference type="Proteomes" id="UP000681610">
    <property type="component" value="Unassembled WGS sequence"/>
</dbReference>
<feature type="region of interest" description="Disordered" evidence="6">
    <location>
        <begin position="417"/>
        <end position="460"/>
    </location>
</feature>
<feature type="compositionally biased region" description="Basic and acidic residues" evidence="6">
    <location>
        <begin position="417"/>
        <end position="441"/>
    </location>
</feature>
<evidence type="ECO:0000313" key="9">
    <source>
        <dbReference type="Proteomes" id="UP000681610"/>
    </source>
</evidence>
<organism evidence="8 9">
    <name type="scientific">Capnocytophaga bilenii</name>
    <dbReference type="NCBI Taxonomy" id="2819369"/>
    <lineage>
        <taxon>Bacteria</taxon>
        <taxon>Pseudomonadati</taxon>
        <taxon>Bacteroidota</taxon>
        <taxon>Flavobacteriia</taxon>
        <taxon>Flavobacteriales</taxon>
        <taxon>Flavobacteriaceae</taxon>
        <taxon>Capnocytophaga</taxon>
    </lineage>
</organism>
<comment type="function">
    <text evidence="5">Cell division protein that is involved in the assembly of the Z ring. May serve as a membrane anchor for the Z ring.</text>
</comment>
<keyword evidence="4 5" id="KW-0131">Cell cycle</keyword>
<dbReference type="GO" id="GO:0051301">
    <property type="term" value="P:cell division"/>
    <property type="evidence" value="ECO:0007669"/>
    <property type="project" value="UniProtKB-KW"/>
</dbReference>
<sequence length="490" mass="54377">MESNKIYVGLDIGTTKVVAMVGTTNRNGKIQILGYGVSKPQEKISKGVAMSLSKTATAVMQATDLARRSADVDIKEVMVGISGQNISTRTHSDYISRISPEKLIDVDDLERLKSQVNAITLGAGERIIHALPQYYKVDSTSDIKDPIGMVGGRLDATYHLVIGQTSAINNVNRTIEMANLKAIDITLEPIASAEAVLTDDEKEGGVVLVDIGGGTTDVAIFKEGIIRHAAVIPFGGAIITEDIQSAYGINAKYAEEVKVTFGSAWPGEIPENEIITIPGKNSKEISLKSLSKIIHSRVSEIINLVHNVIKSYGHEDVKNKLHEGIVLTGGGSQMQHIVHLVKYITGMNTRVGYPDEYLVLDNNREELRVPTYATSIGLVMCAIEKEKEEQIKKLLAEKQKKKDEEERLKKQQEDFLRQQNEETEKEQQLKHEIKAKEKNNDDDYEEDDEEDDKKEKKKGISITIRSLGNKIKGYLNTFNKKDEDDDEEDE</sequence>
<name>A0ABS3Q0A3_9FLAO</name>
<dbReference type="Pfam" id="PF02491">
    <property type="entry name" value="SHS2_FTSA"/>
    <property type="match status" value="1"/>
</dbReference>
<feature type="compositionally biased region" description="Acidic residues" evidence="6">
    <location>
        <begin position="442"/>
        <end position="452"/>
    </location>
</feature>
<comment type="subcellular location">
    <subcellularLocation>
        <location evidence="5">Cell membrane</location>
        <topology evidence="5">Peripheral membrane protein</topology>
        <orientation evidence="5">Cytoplasmic side</orientation>
    </subcellularLocation>
    <text evidence="5">Localizes to the Z ring in an FtsZ-dependent manner. Targeted to the membrane through a conserved C-terminal amphipathic helix.</text>
</comment>
<accession>A0ABS3Q0A3</accession>
<keyword evidence="1 5" id="KW-1003">Cell membrane</keyword>
<dbReference type="InterPro" id="IPR020823">
    <property type="entry name" value="Cell_div_FtsA"/>
</dbReference>
<evidence type="ECO:0000256" key="2">
    <source>
        <dbReference type="ARBA" id="ARBA00022618"/>
    </source>
</evidence>
<dbReference type="Gene3D" id="3.30.1490.110">
    <property type="match status" value="1"/>
</dbReference>
<dbReference type="InterPro" id="IPR043129">
    <property type="entry name" value="ATPase_NBD"/>
</dbReference>
<comment type="caution">
    <text evidence="8">The sequence shown here is derived from an EMBL/GenBank/DDBJ whole genome shotgun (WGS) entry which is preliminary data.</text>
</comment>
<dbReference type="SMART" id="SM00842">
    <property type="entry name" value="FtsA"/>
    <property type="match status" value="1"/>
</dbReference>
<evidence type="ECO:0000256" key="4">
    <source>
        <dbReference type="ARBA" id="ARBA00023306"/>
    </source>
</evidence>
<evidence type="ECO:0000256" key="5">
    <source>
        <dbReference type="HAMAP-Rule" id="MF_02033"/>
    </source>
</evidence>
<evidence type="ECO:0000256" key="3">
    <source>
        <dbReference type="ARBA" id="ARBA00023136"/>
    </source>
</evidence>
<dbReference type="HAMAP" id="MF_02033">
    <property type="entry name" value="FtsA"/>
    <property type="match status" value="1"/>
</dbReference>
<dbReference type="Gene3D" id="3.30.420.40">
    <property type="match status" value="1"/>
</dbReference>
<dbReference type="PANTHER" id="PTHR32432:SF4">
    <property type="entry name" value="CELL DIVISION PROTEIN FTSA"/>
    <property type="match status" value="1"/>
</dbReference>
<keyword evidence="2 5" id="KW-0132">Cell division</keyword>
<protein>
    <recommendedName>
        <fullName evidence="5">Cell division protein FtsA</fullName>
    </recommendedName>
</protein>
<evidence type="ECO:0000256" key="1">
    <source>
        <dbReference type="ARBA" id="ARBA00022475"/>
    </source>
</evidence>
<keyword evidence="3 5" id="KW-0472">Membrane</keyword>
<dbReference type="SUPFAM" id="SSF53067">
    <property type="entry name" value="Actin-like ATPase domain"/>
    <property type="match status" value="2"/>
</dbReference>
<keyword evidence="9" id="KW-1185">Reference proteome</keyword>
<dbReference type="RefSeq" id="WP_208059386.1">
    <property type="nucleotide sequence ID" value="NZ_JAGDYP010000010.1"/>
</dbReference>
<dbReference type="InterPro" id="IPR050696">
    <property type="entry name" value="FtsA/MreB"/>
</dbReference>
<feature type="domain" description="SHS2" evidence="7">
    <location>
        <begin position="7"/>
        <end position="196"/>
    </location>
</feature>
<evidence type="ECO:0000313" key="8">
    <source>
        <dbReference type="EMBL" id="MBO1884990.1"/>
    </source>
</evidence>
<reference evidence="8 9" key="1">
    <citation type="submission" date="2021-03" db="EMBL/GenBank/DDBJ databases">
        <title>Isolation and description of Capnocytophaga bilenii sp. nov., a novel Capnocytophaga species, isolated from a gingivitis subject.</title>
        <authorList>
            <person name="Antezack A."/>
            <person name="Monnet-Corti V."/>
            <person name="La Scola B."/>
        </authorList>
    </citation>
    <scope>NUCLEOTIDE SEQUENCE [LARGE SCALE GENOMIC DNA]</scope>
    <source>
        <strain evidence="8 9">Marseille-Q4570</strain>
    </source>
</reference>
<dbReference type="PANTHER" id="PTHR32432">
    <property type="entry name" value="CELL DIVISION PROTEIN FTSA-RELATED"/>
    <property type="match status" value="1"/>
</dbReference>
<dbReference type="CDD" id="cd24048">
    <property type="entry name" value="ASKHA_NBD_FtsA"/>
    <property type="match status" value="1"/>
</dbReference>
<dbReference type="InterPro" id="IPR003494">
    <property type="entry name" value="SHS2_FtsA"/>
</dbReference>
<evidence type="ECO:0000259" key="7">
    <source>
        <dbReference type="SMART" id="SM00842"/>
    </source>
</evidence>
<evidence type="ECO:0000256" key="6">
    <source>
        <dbReference type="SAM" id="MobiDB-lite"/>
    </source>
</evidence>
<comment type="subunit">
    <text evidence="5">Self-interacts. Interacts with FtsZ.</text>
</comment>
<dbReference type="EMBL" id="JAGDYP010000010">
    <property type="protein sequence ID" value="MBO1884990.1"/>
    <property type="molecule type" value="Genomic_DNA"/>
</dbReference>
<gene>
    <name evidence="5 8" type="primary">ftsA</name>
    <name evidence="8" type="ORF">J4N46_11350</name>
</gene>
<comment type="similarity">
    <text evidence="5">Belongs to the FtsA/MreB family.</text>
</comment>
<dbReference type="Pfam" id="PF14450">
    <property type="entry name" value="FtsA"/>
    <property type="match status" value="1"/>
</dbReference>
<dbReference type="NCBIfam" id="TIGR01174">
    <property type="entry name" value="ftsA"/>
    <property type="match status" value="1"/>
</dbReference>